<dbReference type="RefSeq" id="XP_002784341.1">
    <property type="nucleotide sequence ID" value="XM_002784295.1"/>
</dbReference>
<evidence type="ECO:0000313" key="1">
    <source>
        <dbReference type="EMBL" id="EER16137.1"/>
    </source>
</evidence>
<organism evidence="2">
    <name type="scientific">Perkinsus marinus (strain ATCC 50983 / TXsc)</name>
    <dbReference type="NCBI Taxonomy" id="423536"/>
    <lineage>
        <taxon>Eukaryota</taxon>
        <taxon>Sar</taxon>
        <taxon>Alveolata</taxon>
        <taxon>Perkinsozoa</taxon>
        <taxon>Perkinsea</taxon>
        <taxon>Perkinsida</taxon>
        <taxon>Perkinsidae</taxon>
        <taxon>Perkinsus</taxon>
    </lineage>
</organism>
<accession>C5KHS5</accession>
<protein>
    <submittedName>
        <fullName evidence="1">Uncharacterized protein</fullName>
    </submittedName>
</protein>
<sequence length="693" mass="75655">MRMAVREAASSILYGSNDEAEAFSNGLKEKGGMARYSSFLTALVQTVRELTPVAKAADQVEVGVFQDVTCDETLCSISSQWWEGIASPFIFKKGEYDADRVKDFIVSGGDSCPPPAPLWCQIEASTASRVLIVTIAGDSTNHQLAYTIAGRARRHLGKHLQHVSVLHLGPDPTTEHLAEVEDLCAATGGFFVTCDTIHSVSPIISSLTQAFLGRAEGLSRLLQQRRENHAKLNKLRVGQTELSNGDSSAEAVTSAAARLLLPSACMLEGLRDVTQSIPWLWGRAVREWRAWAFGVRDVAFSEPGPLGLDVAAPPPTWRVAATHPPASVLTLSPQISIAAIGSVALSRTTSRRTLSRVLSMRPIGLTLGDPYVRDLPSAVVGHLACLIVAEVMAARVTNPFKHNPPPVPSRDPSNLSNIEGHHLAGVPTRVLILVVEYACDLQVIGKLGLCCKALYREVLVNSRTDRKSIGFRMIRYCLRNGALRGRPFRASFLAWSLSNTPTKESDRESFLAENWLGFRPTDVLGRVASEDIGGSAAIPSDWLCLHRRRCLRRLSCLVDLCMPAYFGALDGRLAGRLRADGVSIELAVANLALNAKLGGVGVVSDVASWEDPFWSESKPLCDLLYPLRLVIAAVLVHKRWILDNAAENVMRRLMDVKTYEEDSVISEALRIKLNQKWFNTWMSVQGLDPSSAL</sequence>
<dbReference type="AlphaFoldDB" id="C5KHS5"/>
<dbReference type="EMBL" id="GG673069">
    <property type="protein sequence ID" value="EER16137.1"/>
    <property type="molecule type" value="Genomic_DNA"/>
</dbReference>
<reference evidence="1 2" key="1">
    <citation type="submission" date="2008-07" db="EMBL/GenBank/DDBJ databases">
        <authorList>
            <person name="El-Sayed N."/>
            <person name="Caler E."/>
            <person name="Inman J."/>
            <person name="Amedeo P."/>
            <person name="Hass B."/>
            <person name="Wortman J."/>
        </authorList>
    </citation>
    <scope>NUCLEOTIDE SEQUENCE [LARGE SCALE GENOMIC DNA]</scope>
    <source>
        <strain evidence="2">ATCC 50983 / TXsc</strain>
    </source>
</reference>
<dbReference type="OMA" id="FRMIRYC"/>
<name>C5KHS5_PERM5</name>
<dbReference type="OrthoDB" id="439273at2759"/>
<dbReference type="GeneID" id="9061199"/>
<dbReference type="Proteomes" id="UP000007800">
    <property type="component" value="Unassembled WGS sequence"/>
</dbReference>
<gene>
    <name evidence="1" type="ORF">Pmar_PMAR003600</name>
</gene>
<proteinExistence type="predicted"/>
<dbReference type="InParanoid" id="C5KHS5"/>
<evidence type="ECO:0000313" key="2">
    <source>
        <dbReference type="Proteomes" id="UP000007800"/>
    </source>
</evidence>
<keyword evidence="2" id="KW-1185">Reference proteome</keyword>